<comment type="caution">
    <text evidence="1">The sequence shown here is derived from an EMBL/GenBank/DDBJ whole genome shotgun (WGS) entry which is preliminary data.</text>
</comment>
<proteinExistence type="predicted"/>
<dbReference type="Proteomes" id="UP000182818">
    <property type="component" value="Unassembled WGS sequence"/>
</dbReference>
<keyword evidence="2" id="KW-1185">Reference proteome</keyword>
<evidence type="ECO:0008006" key="3">
    <source>
        <dbReference type="Google" id="ProtNLM"/>
    </source>
</evidence>
<dbReference type="GeneID" id="76044630"/>
<dbReference type="RefSeq" id="WP_156407364.1">
    <property type="nucleotide sequence ID" value="NZ_BJYP01000001.1"/>
</dbReference>
<sequence>MLFSYLVLGYGGLTHIPFPRTTAKILALIIIVVGGYIYNWWRNRR</sequence>
<protein>
    <recommendedName>
        <fullName evidence="3">Integral membrane protein</fullName>
    </recommendedName>
</protein>
<dbReference type="EMBL" id="FOGK01000001">
    <property type="protein sequence ID" value="SEQ99913.1"/>
    <property type="molecule type" value="Genomic_DNA"/>
</dbReference>
<evidence type="ECO:0000313" key="2">
    <source>
        <dbReference type="Proteomes" id="UP000182818"/>
    </source>
</evidence>
<organism evidence="1 2">
    <name type="scientific">Pediococcus ethanolidurans</name>
    <dbReference type="NCBI Taxonomy" id="319653"/>
    <lineage>
        <taxon>Bacteria</taxon>
        <taxon>Bacillati</taxon>
        <taxon>Bacillota</taxon>
        <taxon>Bacilli</taxon>
        <taxon>Lactobacillales</taxon>
        <taxon>Lactobacillaceae</taxon>
        <taxon>Pediococcus</taxon>
    </lineage>
</organism>
<accession>A0A1H9KM34</accession>
<name>A0A1H9KM34_9LACO</name>
<gene>
    <name evidence="1" type="ORF">SAMN04487973_10113</name>
</gene>
<reference evidence="1 2" key="1">
    <citation type="submission" date="2016-10" db="EMBL/GenBank/DDBJ databases">
        <authorList>
            <person name="Varghese N."/>
            <person name="Submissions S."/>
        </authorList>
    </citation>
    <scope>NUCLEOTIDE SEQUENCE [LARGE SCALE GENOMIC DNA]</scope>
    <source>
        <strain evidence="1 2">CGMCC 1.3889</strain>
    </source>
</reference>
<evidence type="ECO:0000313" key="1">
    <source>
        <dbReference type="EMBL" id="SEQ99913.1"/>
    </source>
</evidence>